<proteinExistence type="predicted"/>
<keyword evidence="1" id="KW-0812">Transmembrane</keyword>
<dbReference type="Proteomes" id="UP000216446">
    <property type="component" value="Unassembled WGS sequence"/>
</dbReference>
<dbReference type="EMBL" id="MQWB01000001">
    <property type="protein sequence ID" value="OZC04410.1"/>
    <property type="molecule type" value="Genomic_DNA"/>
</dbReference>
<gene>
    <name evidence="2" type="ORF">BSZ36_16335</name>
</gene>
<dbReference type="InParanoid" id="A0A259U392"/>
<protein>
    <recommendedName>
        <fullName evidence="4">DUF3379 domain-containing protein</fullName>
    </recommendedName>
</protein>
<evidence type="ECO:0000313" key="2">
    <source>
        <dbReference type="EMBL" id="OZC04410.1"/>
    </source>
</evidence>
<accession>A0A259U392</accession>
<dbReference type="RefSeq" id="WP_094550847.1">
    <property type="nucleotide sequence ID" value="NZ_MQWB01000001.1"/>
</dbReference>
<feature type="transmembrane region" description="Helical" evidence="1">
    <location>
        <begin position="66"/>
        <end position="87"/>
    </location>
</feature>
<evidence type="ECO:0000313" key="3">
    <source>
        <dbReference type="Proteomes" id="UP000216446"/>
    </source>
</evidence>
<keyword evidence="3" id="KW-1185">Reference proteome</keyword>
<reference evidence="2 3" key="1">
    <citation type="submission" date="2016-11" db="EMBL/GenBank/DDBJ databases">
        <title>Study of marine rhodopsin-containing bacteria.</title>
        <authorList>
            <person name="Yoshizawa S."/>
            <person name="Kumagai Y."/>
            <person name="Kogure K."/>
        </authorList>
    </citation>
    <scope>NUCLEOTIDE SEQUENCE [LARGE SCALE GENOMIC DNA]</scope>
    <source>
        <strain evidence="2 3">SG-29</strain>
    </source>
</reference>
<dbReference type="AlphaFoldDB" id="A0A259U392"/>
<keyword evidence="1" id="KW-1133">Transmembrane helix</keyword>
<evidence type="ECO:0000256" key="1">
    <source>
        <dbReference type="SAM" id="Phobius"/>
    </source>
</evidence>
<comment type="caution">
    <text evidence="2">The sequence shown here is derived from an EMBL/GenBank/DDBJ whole genome shotgun (WGS) entry which is preliminary data.</text>
</comment>
<organism evidence="2 3">
    <name type="scientific">Rubricoccus marinus</name>
    <dbReference type="NCBI Taxonomy" id="716817"/>
    <lineage>
        <taxon>Bacteria</taxon>
        <taxon>Pseudomonadati</taxon>
        <taxon>Rhodothermota</taxon>
        <taxon>Rhodothermia</taxon>
        <taxon>Rhodothermales</taxon>
        <taxon>Rubricoccaceae</taxon>
        <taxon>Rubricoccus</taxon>
    </lineage>
</organism>
<dbReference type="OrthoDB" id="6199345at2"/>
<keyword evidence="1" id="KW-0472">Membrane</keyword>
<sequence>MTQPSLDEAVREHYRTASLDPDALRSLREAVLDAAPEASAPVPPEASRLASRRAGGRALASGAARLWRPIVAGALVVALAAALLLAWPAGGVSAEAVAQEIALNHVRALDPDVRAPSFADLAGDLEGLDFAVVRPASMEMGELVGARYCSLGGEMAAQIRFRDANARICTLYQAKDSDTFRDVQEGTYERGGVRVRVWRESGLVMGLAEPIAGA</sequence>
<evidence type="ECO:0008006" key="4">
    <source>
        <dbReference type="Google" id="ProtNLM"/>
    </source>
</evidence>
<name>A0A259U392_9BACT</name>